<dbReference type="CDD" id="cd07571">
    <property type="entry name" value="ALP_N-acyl_transferase"/>
    <property type="match status" value="1"/>
</dbReference>
<dbReference type="HAMAP" id="MF_01148">
    <property type="entry name" value="Lnt"/>
    <property type="match status" value="1"/>
</dbReference>
<dbReference type="GO" id="GO:0042158">
    <property type="term" value="P:lipoprotein biosynthetic process"/>
    <property type="evidence" value="ECO:0007669"/>
    <property type="project" value="UniProtKB-UniRule"/>
</dbReference>
<comment type="caution">
    <text evidence="10">The sequence shown here is derived from an EMBL/GenBank/DDBJ whole genome shotgun (WGS) entry which is preliminary data.</text>
</comment>
<protein>
    <recommendedName>
        <fullName evidence="8">Apolipoprotein N-acyltransferase</fullName>
        <shortName evidence="8">ALP N-acyltransferase</shortName>
        <ecNumber evidence="8">2.3.1.269</ecNumber>
    </recommendedName>
</protein>
<dbReference type="InterPro" id="IPR004563">
    <property type="entry name" value="Apolipo_AcylTrfase"/>
</dbReference>
<evidence type="ECO:0000313" key="10">
    <source>
        <dbReference type="EMBL" id="MBN8659857.1"/>
    </source>
</evidence>
<feature type="transmembrane region" description="Helical" evidence="8">
    <location>
        <begin position="107"/>
        <end position="133"/>
    </location>
</feature>
<dbReference type="InterPro" id="IPR036526">
    <property type="entry name" value="C-N_Hydrolase_sf"/>
</dbReference>
<keyword evidence="7 8" id="KW-0012">Acyltransferase</keyword>
<organism evidence="10 11">
    <name type="scientific">Candidatus Obscuribacter phosphatis</name>
    <dbReference type="NCBI Taxonomy" id="1906157"/>
    <lineage>
        <taxon>Bacteria</taxon>
        <taxon>Bacillati</taxon>
        <taxon>Candidatus Melainabacteria</taxon>
        <taxon>Candidatus Obscuribacterales</taxon>
        <taxon>Candidatus Obscuribacteraceae</taxon>
        <taxon>Candidatus Obscuribacter</taxon>
    </lineage>
</organism>
<evidence type="ECO:0000256" key="1">
    <source>
        <dbReference type="ARBA" id="ARBA00004651"/>
    </source>
</evidence>
<dbReference type="Pfam" id="PF00795">
    <property type="entry name" value="CN_hydrolase"/>
    <property type="match status" value="1"/>
</dbReference>
<evidence type="ECO:0000256" key="2">
    <source>
        <dbReference type="ARBA" id="ARBA00022475"/>
    </source>
</evidence>
<feature type="domain" description="CN hydrolase" evidence="9">
    <location>
        <begin position="281"/>
        <end position="527"/>
    </location>
</feature>
<dbReference type="Gene3D" id="3.60.110.10">
    <property type="entry name" value="Carbon-nitrogen hydrolase"/>
    <property type="match status" value="1"/>
</dbReference>
<evidence type="ECO:0000256" key="8">
    <source>
        <dbReference type="HAMAP-Rule" id="MF_01148"/>
    </source>
</evidence>
<dbReference type="AlphaFoldDB" id="A0A8J7P9I9"/>
<comment type="function">
    <text evidence="8">Catalyzes the phospholipid dependent N-acylation of the N-terminal cysteine of apolipoprotein, the last step in lipoprotein maturation.</text>
</comment>
<feature type="transmembrane region" description="Helical" evidence="8">
    <location>
        <begin position="68"/>
        <end position="87"/>
    </location>
</feature>
<keyword evidence="6 8" id="KW-0472">Membrane</keyword>
<keyword evidence="2 8" id="KW-1003">Cell membrane</keyword>
<proteinExistence type="inferred from homology"/>
<gene>
    <name evidence="8 10" type="primary">lnt</name>
    <name evidence="10" type="ORF">J0M35_05805</name>
</gene>
<dbReference type="GO" id="GO:0016410">
    <property type="term" value="F:N-acyltransferase activity"/>
    <property type="evidence" value="ECO:0007669"/>
    <property type="project" value="UniProtKB-UniRule"/>
</dbReference>
<evidence type="ECO:0000256" key="3">
    <source>
        <dbReference type="ARBA" id="ARBA00022679"/>
    </source>
</evidence>
<evidence type="ECO:0000256" key="5">
    <source>
        <dbReference type="ARBA" id="ARBA00022989"/>
    </source>
</evidence>
<dbReference type="GO" id="GO:0005886">
    <property type="term" value="C:plasma membrane"/>
    <property type="evidence" value="ECO:0007669"/>
    <property type="project" value="UniProtKB-SubCell"/>
</dbReference>
<dbReference type="PANTHER" id="PTHR38686:SF1">
    <property type="entry name" value="APOLIPOPROTEIN N-ACYLTRANSFERASE"/>
    <property type="match status" value="1"/>
</dbReference>
<dbReference type="SUPFAM" id="SSF56317">
    <property type="entry name" value="Carbon-nitrogen hydrolase"/>
    <property type="match status" value="1"/>
</dbReference>
<dbReference type="InterPro" id="IPR003010">
    <property type="entry name" value="C-N_Hydrolase"/>
</dbReference>
<dbReference type="Proteomes" id="UP000664277">
    <property type="component" value="Unassembled WGS sequence"/>
</dbReference>
<dbReference type="EC" id="2.3.1.269" evidence="8"/>
<dbReference type="PROSITE" id="PS50263">
    <property type="entry name" value="CN_HYDROLASE"/>
    <property type="match status" value="1"/>
</dbReference>
<comment type="catalytic activity">
    <reaction evidence="8">
        <text>N-terminal S-1,2-diacyl-sn-glyceryl-L-cysteinyl-[lipoprotein] + a glycerophospholipid = N-acyl-S-1,2-diacyl-sn-glyceryl-L-cysteinyl-[lipoprotein] + a 2-acyl-sn-glycero-3-phospholipid + H(+)</text>
        <dbReference type="Rhea" id="RHEA:48228"/>
        <dbReference type="Rhea" id="RHEA-COMP:14681"/>
        <dbReference type="Rhea" id="RHEA-COMP:14684"/>
        <dbReference type="ChEBI" id="CHEBI:15378"/>
        <dbReference type="ChEBI" id="CHEBI:136912"/>
        <dbReference type="ChEBI" id="CHEBI:140656"/>
        <dbReference type="ChEBI" id="CHEBI:140657"/>
        <dbReference type="ChEBI" id="CHEBI:140660"/>
        <dbReference type="EC" id="2.3.1.269"/>
    </reaction>
</comment>
<name>A0A8J7P9I9_9BACT</name>
<evidence type="ECO:0000256" key="7">
    <source>
        <dbReference type="ARBA" id="ARBA00023315"/>
    </source>
</evidence>
<keyword evidence="4 8" id="KW-0812">Transmembrane</keyword>
<feature type="transmembrane region" description="Helical" evidence="8">
    <location>
        <begin position="44"/>
        <end position="61"/>
    </location>
</feature>
<keyword evidence="3 8" id="KW-0808">Transferase</keyword>
<feature type="transmembrane region" description="Helical" evidence="8">
    <location>
        <begin position="187"/>
        <end position="215"/>
    </location>
</feature>
<evidence type="ECO:0000259" key="9">
    <source>
        <dbReference type="PROSITE" id="PS50263"/>
    </source>
</evidence>
<feature type="transmembrane region" description="Helical" evidence="8">
    <location>
        <begin position="145"/>
        <end position="163"/>
    </location>
</feature>
<dbReference type="NCBIfam" id="TIGR00546">
    <property type="entry name" value="lnt"/>
    <property type="match status" value="1"/>
</dbReference>
<feature type="transmembrane region" description="Helical" evidence="8">
    <location>
        <begin position="235"/>
        <end position="255"/>
    </location>
</feature>
<keyword evidence="5 8" id="KW-1133">Transmembrane helix</keyword>
<evidence type="ECO:0000313" key="11">
    <source>
        <dbReference type="Proteomes" id="UP000664277"/>
    </source>
</evidence>
<comment type="subcellular location">
    <subcellularLocation>
        <location evidence="1 8">Cell membrane</location>
        <topology evidence="1 8">Multi-pass membrane protein</topology>
    </subcellularLocation>
</comment>
<sequence length="540" mass="59852">MQFTPTSLTPQPGLLETTRPGLKLPFAFLGGALLGLSTPGFDQAFLAWLGLVPLLVLLRGARNTFEAVCTGFTFGFGYYAVALSFFAGLNPLRWMQIPDILGYQLIFLSWLLEAAHQALLIALFSFFVYHLPVRPGFLPHFRRPYYPYILTLPVIWVFIMWVVSPSPIFMSIPICQLAYSQARNLDLIQIAALGGSAAVDFLLVMVNCAIASIIIETTPLVKKLSERADQLNPKAGMISDLAISMLVIAAVSGWGEYRLMALNEAQKPEKAIKQNPESPPVPVAIVQGNVSIEEERFKTISKEEFKSRYQELSTALGAALLVLPEGVVTAEQDQAGLRDALKKIVQSEKKEIIYGTVEPLKEGYANQAKIISPYNLKNDSYIKQKLVPFGESIPINLVYQRIPEELREKIPASKERFIEDKSARLLNSGYGKVGIAICNEIVYPSLVSDEVRKGASLIVCLANLGWFHNSSLGKQFLACATFRAVENKRYLILCTNTGISSVIAPTGVLLSKSYGLKRGILLDTVQFIYSKTPFCRMRWL</sequence>
<reference evidence="10" key="1">
    <citation type="submission" date="2021-02" db="EMBL/GenBank/DDBJ databases">
        <title>Genome-Resolved Metagenomics of a Microbial Community Performing Photosynthetic Biological Nutrient Removal.</title>
        <authorList>
            <person name="Mcdaniel E.A."/>
        </authorList>
    </citation>
    <scope>NUCLEOTIDE SEQUENCE</scope>
    <source>
        <strain evidence="10">UWPOB_OBS1</strain>
    </source>
</reference>
<comment type="pathway">
    <text evidence="8">Protein modification; lipoprotein biosynthesis (N-acyl transfer).</text>
</comment>
<evidence type="ECO:0000256" key="6">
    <source>
        <dbReference type="ARBA" id="ARBA00023136"/>
    </source>
</evidence>
<dbReference type="InterPro" id="IPR045378">
    <property type="entry name" value="LNT_N"/>
</dbReference>
<evidence type="ECO:0000256" key="4">
    <source>
        <dbReference type="ARBA" id="ARBA00022692"/>
    </source>
</evidence>
<dbReference type="EMBL" id="JAFLCK010000006">
    <property type="protein sequence ID" value="MBN8659857.1"/>
    <property type="molecule type" value="Genomic_DNA"/>
</dbReference>
<comment type="similarity">
    <text evidence="8">Belongs to the CN hydrolase family. Apolipoprotein N-acyltransferase subfamily.</text>
</comment>
<dbReference type="PANTHER" id="PTHR38686">
    <property type="entry name" value="APOLIPOPROTEIN N-ACYLTRANSFERASE"/>
    <property type="match status" value="1"/>
</dbReference>
<dbReference type="UniPathway" id="UPA00666"/>
<dbReference type="Pfam" id="PF20154">
    <property type="entry name" value="LNT_N"/>
    <property type="match status" value="1"/>
</dbReference>
<accession>A0A8J7P9I9</accession>